<organism evidence="1">
    <name type="scientific">marine sediment metagenome</name>
    <dbReference type="NCBI Taxonomy" id="412755"/>
    <lineage>
        <taxon>unclassified sequences</taxon>
        <taxon>metagenomes</taxon>
        <taxon>ecological metagenomes</taxon>
    </lineage>
</organism>
<reference evidence="1" key="1">
    <citation type="journal article" date="2014" name="Front. Microbiol.">
        <title>High frequency of phylogenetically diverse reductive dehalogenase-homologous genes in deep subseafloor sedimentary metagenomes.</title>
        <authorList>
            <person name="Kawai M."/>
            <person name="Futagami T."/>
            <person name="Toyoda A."/>
            <person name="Takaki Y."/>
            <person name="Nishi S."/>
            <person name="Hori S."/>
            <person name="Arai W."/>
            <person name="Tsubouchi T."/>
            <person name="Morono Y."/>
            <person name="Uchiyama I."/>
            <person name="Ito T."/>
            <person name="Fujiyama A."/>
            <person name="Inagaki F."/>
            <person name="Takami H."/>
        </authorList>
    </citation>
    <scope>NUCLEOTIDE SEQUENCE</scope>
    <source>
        <strain evidence="1">Expedition CK06-06</strain>
    </source>
</reference>
<name>X1CP43_9ZZZZ</name>
<accession>X1CP43</accession>
<dbReference type="AlphaFoldDB" id="X1CP43"/>
<dbReference type="EMBL" id="BART01028908">
    <property type="protein sequence ID" value="GAG94737.1"/>
    <property type="molecule type" value="Genomic_DNA"/>
</dbReference>
<gene>
    <name evidence="1" type="ORF">S01H4_50847</name>
</gene>
<protein>
    <submittedName>
        <fullName evidence="1">Uncharacterized protein</fullName>
    </submittedName>
</protein>
<comment type="caution">
    <text evidence="1">The sequence shown here is derived from an EMBL/GenBank/DDBJ whole genome shotgun (WGS) entry which is preliminary data.</text>
</comment>
<sequence>MWQYEIYIKGKPETLKVIEMPDQALIDRYGEATKPLPMFMRDYACKTGVFPWSDYTSLVARNYRKAEVK</sequence>
<evidence type="ECO:0000313" key="1">
    <source>
        <dbReference type="EMBL" id="GAG94737.1"/>
    </source>
</evidence>
<proteinExistence type="predicted"/>